<organism evidence="5 6">
    <name type="scientific">Acrobeloides nanus</name>
    <dbReference type="NCBI Taxonomy" id="290746"/>
    <lineage>
        <taxon>Eukaryota</taxon>
        <taxon>Metazoa</taxon>
        <taxon>Ecdysozoa</taxon>
        <taxon>Nematoda</taxon>
        <taxon>Chromadorea</taxon>
        <taxon>Rhabditida</taxon>
        <taxon>Tylenchina</taxon>
        <taxon>Cephalobomorpha</taxon>
        <taxon>Cephaloboidea</taxon>
        <taxon>Cephalobidae</taxon>
        <taxon>Acrobeloides</taxon>
    </lineage>
</organism>
<evidence type="ECO:0000313" key="5">
    <source>
        <dbReference type="Proteomes" id="UP000887540"/>
    </source>
</evidence>
<dbReference type="InterPro" id="IPR035979">
    <property type="entry name" value="RBD_domain_sf"/>
</dbReference>
<dbReference type="GO" id="GO:0000398">
    <property type="term" value="P:mRNA splicing, via spliceosome"/>
    <property type="evidence" value="ECO:0007669"/>
    <property type="project" value="TreeGrafter"/>
</dbReference>
<evidence type="ECO:0000313" key="6">
    <source>
        <dbReference type="WBParaSite" id="ACRNAN_scaffold2913.g32261.t1"/>
    </source>
</evidence>
<evidence type="ECO:0000256" key="1">
    <source>
        <dbReference type="ARBA" id="ARBA00004123"/>
    </source>
</evidence>
<protein>
    <submittedName>
        <fullName evidence="6">OCRE domain-containing protein</fullName>
    </submittedName>
</protein>
<proteinExistence type="predicted"/>
<dbReference type="GO" id="GO:0003723">
    <property type="term" value="F:RNA binding"/>
    <property type="evidence" value="ECO:0007669"/>
    <property type="project" value="TreeGrafter"/>
</dbReference>
<accession>A0A914DLU5</accession>
<dbReference type="PANTHER" id="PTHR13948">
    <property type="entry name" value="RNA-BINDING PROTEIN"/>
    <property type="match status" value="1"/>
</dbReference>
<dbReference type="PANTHER" id="PTHR13948:SF3">
    <property type="entry name" value="FI21118P1"/>
    <property type="match status" value="1"/>
</dbReference>
<feature type="region of interest" description="Disordered" evidence="3">
    <location>
        <begin position="179"/>
        <end position="224"/>
    </location>
</feature>
<sequence>MDELPISTNSKDDQYQELLERILEEYSLKDEISDDLNEGSIASSSHTEIESKTVKTIFGVFQIYPPPMFETFQLEDSSGYYFDCSTGFYYDKNTTYFYNPKANEWLFWTKIFSTYIPCKGDDEQLKSMLQLLEKKYESTRIVEKDEEPKISIQNKNIDNEFDDMRKIFKGLLPDSDTNCTKSDSNCQHSEKSKSVVSGSNLEPLGKRHHRSDLEESIATKRKSTVAEREEKTRFSIKWASYVENAALKCKDPAVLVVLQKLLSQPTRIPKSKKDFNLLLQEFQYIAAEIQNPYFRKFIWDTIYAEYEADPTKMPFPEHLAKANDEFDGISDEERQYNDQFKRCVEKALTKCHVTEVQNILSRIIFFHGNMPKTVDKFINFLKITLHCCMDDLTARKIWQIIKDEDESVKNPCRKTLLPSNPVVNQNTPTTNFEQERSGIFKLKNRQTNHFSERQSISHSIPSLIHMQAPKFPTNPSYPTNNTNFERPIIFREIVPKPNKPKEMPQLPKNPLKPSTVFVLDLPACIDKSTIEKILSNQGFEFVEVIINRTFLLDGNIKTQGIITFQTLDKATSWVKLNENALKFANGSLCKLLLPSENDVPKWRKSLHSKRRL</sequence>
<comment type="subcellular location">
    <subcellularLocation>
        <location evidence="1">Nucleus</location>
    </subcellularLocation>
</comment>
<dbReference type="Proteomes" id="UP000887540">
    <property type="component" value="Unplaced"/>
</dbReference>
<feature type="domain" description="OCRE" evidence="4">
    <location>
        <begin position="71"/>
        <end position="117"/>
    </location>
</feature>
<dbReference type="InterPro" id="IPR041591">
    <property type="entry name" value="OCRE"/>
</dbReference>
<dbReference type="Pfam" id="PF17780">
    <property type="entry name" value="OCRE"/>
    <property type="match status" value="1"/>
</dbReference>
<evidence type="ECO:0000256" key="2">
    <source>
        <dbReference type="ARBA" id="ARBA00023242"/>
    </source>
</evidence>
<reference evidence="6" key="1">
    <citation type="submission" date="2022-11" db="UniProtKB">
        <authorList>
            <consortium name="WormBaseParasite"/>
        </authorList>
    </citation>
    <scope>IDENTIFICATION</scope>
</reference>
<dbReference type="AlphaFoldDB" id="A0A914DLU5"/>
<dbReference type="CDD" id="cd16162">
    <property type="entry name" value="OCRE_RBM5_like"/>
    <property type="match status" value="1"/>
</dbReference>
<keyword evidence="5" id="KW-1185">Reference proteome</keyword>
<evidence type="ECO:0000259" key="4">
    <source>
        <dbReference type="Pfam" id="PF17780"/>
    </source>
</evidence>
<dbReference type="GO" id="GO:0005634">
    <property type="term" value="C:nucleus"/>
    <property type="evidence" value="ECO:0007669"/>
    <property type="project" value="UniProtKB-SubCell"/>
</dbReference>
<name>A0A914DLU5_9BILA</name>
<dbReference type="WBParaSite" id="ACRNAN_scaffold2913.g32261.t1">
    <property type="protein sequence ID" value="ACRNAN_scaffold2913.g32261.t1"/>
    <property type="gene ID" value="ACRNAN_scaffold2913.g32261"/>
</dbReference>
<dbReference type="SUPFAM" id="SSF54928">
    <property type="entry name" value="RNA-binding domain, RBD"/>
    <property type="match status" value="1"/>
</dbReference>
<evidence type="ECO:0000256" key="3">
    <source>
        <dbReference type="SAM" id="MobiDB-lite"/>
    </source>
</evidence>
<keyword evidence="2" id="KW-0539">Nucleus</keyword>